<keyword evidence="8" id="KW-1185">Reference proteome</keyword>
<protein>
    <submittedName>
        <fullName evidence="7">Lipopolysaccharide biosynthesis protein</fullName>
    </submittedName>
</protein>
<evidence type="ECO:0000256" key="2">
    <source>
        <dbReference type="ARBA" id="ARBA00022475"/>
    </source>
</evidence>
<accession>A0ABS5NXQ3</accession>
<feature type="transmembrane region" description="Helical" evidence="6">
    <location>
        <begin position="398"/>
        <end position="418"/>
    </location>
</feature>
<feature type="transmembrane region" description="Helical" evidence="6">
    <location>
        <begin position="163"/>
        <end position="184"/>
    </location>
</feature>
<organism evidence="7 8">
    <name type="scientific">Cytobacillus citreus</name>
    <dbReference type="NCBI Taxonomy" id="2833586"/>
    <lineage>
        <taxon>Bacteria</taxon>
        <taxon>Bacillati</taxon>
        <taxon>Bacillota</taxon>
        <taxon>Bacilli</taxon>
        <taxon>Bacillales</taxon>
        <taxon>Bacillaceae</taxon>
        <taxon>Cytobacillus</taxon>
    </lineage>
</organism>
<dbReference type="Proteomes" id="UP000681027">
    <property type="component" value="Unassembled WGS sequence"/>
</dbReference>
<keyword evidence="4 6" id="KW-1133">Transmembrane helix</keyword>
<evidence type="ECO:0000313" key="8">
    <source>
        <dbReference type="Proteomes" id="UP000681027"/>
    </source>
</evidence>
<proteinExistence type="predicted"/>
<dbReference type="InterPro" id="IPR050833">
    <property type="entry name" value="Poly_Biosynth_Transport"/>
</dbReference>
<evidence type="ECO:0000256" key="3">
    <source>
        <dbReference type="ARBA" id="ARBA00022692"/>
    </source>
</evidence>
<dbReference type="PANTHER" id="PTHR30250:SF28">
    <property type="entry name" value="POLYSACCHARIDE BIOSYNTHESIS PROTEIN"/>
    <property type="match status" value="1"/>
</dbReference>
<evidence type="ECO:0000256" key="4">
    <source>
        <dbReference type="ARBA" id="ARBA00022989"/>
    </source>
</evidence>
<feature type="transmembrane region" description="Helical" evidence="6">
    <location>
        <begin position="342"/>
        <end position="363"/>
    </location>
</feature>
<dbReference type="RefSeq" id="WP_213104072.1">
    <property type="nucleotide sequence ID" value="NZ_JAGYPM010000005.1"/>
</dbReference>
<feature type="transmembrane region" description="Helical" evidence="6">
    <location>
        <begin position="48"/>
        <end position="64"/>
    </location>
</feature>
<evidence type="ECO:0000256" key="5">
    <source>
        <dbReference type="ARBA" id="ARBA00023136"/>
    </source>
</evidence>
<feature type="transmembrane region" description="Helical" evidence="6">
    <location>
        <begin position="119"/>
        <end position="142"/>
    </location>
</feature>
<dbReference type="Pfam" id="PF13440">
    <property type="entry name" value="Polysacc_synt_3"/>
    <property type="match status" value="1"/>
</dbReference>
<reference evidence="7 8" key="1">
    <citation type="submission" date="2021-05" db="EMBL/GenBank/DDBJ databases">
        <title>Novel Bacillus species.</title>
        <authorList>
            <person name="Liu G."/>
        </authorList>
    </citation>
    <scope>NUCLEOTIDE SEQUENCE [LARGE SCALE GENOMIC DNA]</scope>
    <source>
        <strain evidence="7 8">FJAT-49705</strain>
    </source>
</reference>
<evidence type="ECO:0000313" key="7">
    <source>
        <dbReference type="EMBL" id="MBS4192617.1"/>
    </source>
</evidence>
<dbReference type="PANTHER" id="PTHR30250">
    <property type="entry name" value="PST FAMILY PREDICTED COLANIC ACID TRANSPORTER"/>
    <property type="match status" value="1"/>
</dbReference>
<feature type="transmembrane region" description="Helical" evidence="6">
    <location>
        <begin position="21"/>
        <end position="42"/>
    </location>
</feature>
<evidence type="ECO:0000256" key="1">
    <source>
        <dbReference type="ARBA" id="ARBA00004651"/>
    </source>
</evidence>
<comment type="caution">
    <text evidence="7">The sequence shown here is derived from an EMBL/GenBank/DDBJ whole genome shotgun (WGS) entry which is preliminary data.</text>
</comment>
<feature type="transmembrane region" description="Helical" evidence="6">
    <location>
        <begin position="85"/>
        <end position="107"/>
    </location>
</feature>
<keyword evidence="3 6" id="KW-0812">Transmembrane</keyword>
<evidence type="ECO:0000256" key="6">
    <source>
        <dbReference type="SAM" id="Phobius"/>
    </source>
</evidence>
<sequence length="422" mass="47586">MNTRLKKIFSVSSFWRSIATLVSGNIGAQLLIIVTSPILTRIYSPDSFGQLAIFISLIAIFNVFSSLKYEMTIPLESNEKKVANILVLCLLVLLCTNIVFYMIVFFLSILPDTAFEFKFFYWLVPLALLGDGLYNISSYFAVRYKLYKPLAFSKMSKSAIMSFTQLGFGMLNPTSLSLLIGDILGRSFGATSIYRSMRRFIKENKKHITLQNIREVAIKYKKYPLVTSVASFINSSSLQLVPIILGGIYGSASVGLYALAQRLILSPLLLISTAIAQVYYSEAANLYQNNDKEKLFKLFFGTSKKLFILGAIPISLLFFLGEAVIGFIFGEDWSGAGEIVRILSFMFLTQFVVSPLSQTLNILSKQTYQLLWDIFRFVLIIILFAAISYFKVDFNTALSLYGGIMSFCYIILYILIIIELKR</sequence>
<feature type="transmembrane region" description="Helical" evidence="6">
    <location>
        <begin position="306"/>
        <end position="330"/>
    </location>
</feature>
<gene>
    <name evidence="7" type="ORF">KHA94_20965</name>
</gene>
<feature type="transmembrane region" description="Helical" evidence="6">
    <location>
        <begin position="370"/>
        <end position="392"/>
    </location>
</feature>
<keyword evidence="2" id="KW-1003">Cell membrane</keyword>
<name>A0ABS5NXQ3_9BACI</name>
<dbReference type="EMBL" id="JAGYPM010000005">
    <property type="protein sequence ID" value="MBS4192617.1"/>
    <property type="molecule type" value="Genomic_DNA"/>
</dbReference>
<keyword evidence="5 6" id="KW-0472">Membrane</keyword>
<comment type="subcellular location">
    <subcellularLocation>
        <location evidence="1">Cell membrane</location>
        <topology evidence="1">Multi-pass membrane protein</topology>
    </subcellularLocation>
</comment>
<feature type="transmembrane region" description="Helical" evidence="6">
    <location>
        <begin position="240"/>
        <end position="260"/>
    </location>
</feature>